<reference evidence="1 2" key="1">
    <citation type="submission" date="2016-03" db="EMBL/GenBank/DDBJ databases">
        <title>EvidentialGene: Evidence-directed Construction of Genes on Genomes.</title>
        <authorList>
            <person name="Gilbert D.G."/>
            <person name="Choi J.-H."/>
            <person name="Mockaitis K."/>
            <person name="Colbourne J."/>
            <person name="Pfrender M."/>
        </authorList>
    </citation>
    <scope>NUCLEOTIDE SEQUENCE [LARGE SCALE GENOMIC DNA]</scope>
    <source>
        <strain evidence="1 2">Xinb3</strain>
        <tissue evidence="1">Complete organism</tissue>
    </source>
</reference>
<proteinExistence type="predicted"/>
<keyword evidence="2" id="KW-1185">Reference proteome</keyword>
<comment type="caution">
    <text evidence="1">The sequence shown here is derived from an EMBL/GenBank/DDBJ whole genome shotgun (WGS) entry which is preliminary data.</text>
</comment>
<protein>
    <submittedName>
        <fullName evidence="1">Uncharacterized protein</fullName>
    </submittedName>
</protein>
<dbReference type="Proteomes" id="UP000076858">
    <property type="component" value="Unassembled WGS sequence"/>
</dbReference>
<feature type="non-terminal residue" evidence="1">
    <location>
        <position position="66"/>
    </location>
</feature>
<feature type="non-terminal residue" evidence="1">
    <location>
        <position position="1"/>
    </location>
</feature>
<name>A0A164JD21_9CRUS</name>
<sequence>DCGNFATTSTQGRIGTQEVKHLLSTVLPFSCKVGLLLDPVDKRCDAFPCPKYPAPHRGVTERQGCR</sequence>
<accession>A0A164JD21</accession>
<gene>
    <name evidence="1" type="ORF">APZ42_000809</name>
</gene>
<evidence type="ECO:0000313" key="2">
    <source>
        <dbReference type="Proteomes" id="UP000076858"/>
    </source>
</evidence>
<evidence type="ECO:0000313" key="1">
    <source>
        <dbReference type="EMBL" id="KZS02228.1"/>
    </source>
</evidence>
<dbReference type="AlphaFoldDB" id="A0A164JD21"/>
<dbReference type="EMBL" id="LRGB01004943">
    <property type="protein sequence ID" value="KZS02228.1"/>
    <property type="molecule type" value="Genomic_DNA"/>
</dbReference>
<organism evidence="1 2">
    <name type="scientific">Daphnia magna</name>
    <dbReference type="NCBI Taxonomy" id="35525"/>
    <lineage>
        <taxon>Eukaryota</taxon>
        <taxon>Metazoa</taxon>
        <taxon>Ecdysozoa</taxon>
        <taxon>Arthropoda</taxon>
        <taxon>Crustacea</taxon>
        <taxon>Branchiopoda</taxon>
        <taxon>Diplostraca</taxon>
        <taxon>Cladocera</taxon>
        <taxon>Anomopoda</taxon>
        <taxon>Daphniidae</taxon>
        <taxon>Daphnia</taxon>
    </lineage>
</organism>